<reference evidence="2" key="1">
    <citation type="journal article" date="2019" name="Int. J. Syst. Evol. Microbiol.">
        <title>The Global Catalogue of Microorganisms (GCM) 10K type strain sequencing project: providing services to taxonomists for standard genome sequencing and annotation.</title>
        <authorList>
            <consortium name="The Broad Institute Genomics Platform"/>
            <consortium name="The Broad Institute Genome Sequencing Center for Infectious Disease"/>
            <person name="Wu L."/>
            <person name="Ma J."/>
        </authorList>
    </citation>
    <scope>NUCLEOTIDE SEQUENCE [LARGE SCALE GENOMIC DNA]</scope>
    <source>
        <strain evidence="2">JCM 30331</strain>
    </source>
</reference>
<comment type="caution">
    <text evidence="1">The sequence shown here is derived from an EMBL/GenBank/DDBJ whole genome shotgun (WGS) entry which is preliminary data.</text>
</comment>
<name>A0ABQ2F3U8_9DEIO</name>
<sequence length="67" mass="7340">MLTPLRRTGHSDEGSAHSHCRPLLIVFNHNDEGQKRFLVRDGVALHFLTEASAAVAYAAIALRMGVN</sequence>
<organism evidence="1 2">
    <name type="scientific">Deinococcus malanensis</name>
    <dbReference type="NCBI Taxonomy" id="1706855"/>
    <lineage>
        <taxon>Bacteria</taxon>
        <taxon>Thermotogati</taxon>
        <taxon>Deinococcota</taxon>
        <taxon>Deinococci</taxon>
        <taxon>Deinococcales</taxon>
        <taxon>Deinococcaceae</taxon>
        <taxon>Deinococcus</taxon>
    </lineage>
</organism>
<accession>A0ABQ2F3U8</accession>
<proteinExistence type="predicted"/>
<dbReference type="Proteomes" id="UP000647587">
    <property type="component" value="Unassembled WGS sequence"/>
</dbReference>
<keyword evidence="2" id="KW-1185">Reference proteome</keyword>
<dbReference type="EMBL" id="BMPP01000020">
    <property type="protein sequence ID" value="GGK39151.1"/>
    <property type="molecule type" value="Genomic_DNA"/>
</dbReference>
<evidence type="ECO:0000313" key="2">
    <source>
        <dbReference type="Proteomes" id="UP000647587"/>
    </source>
</evidence>
<gene>
    <name evidence="1" type="ORF">GCM10008955_36240</name>
</gene>
<evidence type="ECO:0000313" key="1">
    <source>
        <dbReference type="EMBL" id="GGK39151.1"/>
    </source>
</evidence>
<protein>
    <submittedName>
        <fullName evidence="1">Uncharacterized protein</fullName>
    </submittedName>
</protein>